<feature type="non-terminal residue" evidence="1">
    <location>
        <position position="1"/>
    </location>
</feature>
<gene>
    <name evidence="1" type="ORF">HICCMSTLAB_LOCUS428</name>
</gene>
<name>A0A8J2E8S2_COTCN</name>
<sequence>MAIAPNQNISLSDTLSFVPKFDGNPNELIDFLNCCKEAKSVLPGEAEGNLAKLIYGVKLGSKVKTSLNIEVPAAIALLTTALKKIYIPNKTLFQLQGELGRMYQKEGESVVEFVNRLRRKGPNRIDNGIMYVPPRSESTFFVNVQNPEVREGSIPKLKICKGVFAGNCLVKVSNKNRAYLQICNTTEKEVAVKIATLAIREVEIAQTQDSSLKDIHARFDITKPIFNIRERIGVTDNYYVKCSNIHVTGYFGRKGLRKDCGEDHLN</sequence>
<organism evidence="1 2">
    <name type="scientific">Cotesia congregata</name>
    <name type="common">Parasitoid wasp</name>
    <name type="synonym">Apanteles congregatus</name>
    <dbReference type="NCBI Taxonomy" id="51543"/>
    <lineage>
        <taxon>Eukaryota</taxon>
        <taxon>Metazoa</taxon>
        <taxon>Ecdysozoa</taxon>
        <taxon>Arthropoda</taxon>
        <taxon>Hexapoda</taxon>
        <taxon>Insecta</taxon>
        <taxon>Pterygota</taxon>
        <taxon>Neoptera</taxon>
        <taxon>Endopterygota</taxon>
        <taxon>Hymenoptera</taxon>
        <taxon>Apocrita</taxon>
        <taxon>Ichneumonoidea</taxon>
        <taxon>Braconidae</taxon>
        <taxon>Microgastrinae</taxon>
        <taxon>Cotesia</taxon>
    </lineage>
</organism>
<comment type="caution">
    <text evidence="1">The sequence shown here is derived from an EMBL/GenBank/DDBJ whole genome shotgun (WGS) entry which is preliminary data.</text>
</comment>
<reference evidence="1" key="1">
    <citation type="submission" date="2021-04" db="EMBL/GenBank/DDBJ databases">
        <authorList>
            <person name="Chebbi M.A.C M."/>
        </authorList>
    </citation>
    <scope>NUCLEOTIDE SEQUENCE</scope>
</reference>
<evidence type="ECO:0000313" key="2">
    <source>
        <dbReference type="Proteomes" id="UP000786811"/>
    </source>
</evidence>
<proteinExistence type="predicted"/>
<accession>A0A8J2E8S2</accession>
<dbReference type="AlphaFoldDB" id="A0A8J2E8S2"/>
<dbReference type="OrthoDB" id="7617012at2759"/>
<keyword evidence="2" id="KW-1185">Reference proteome</keyword>
<evidence type="ECO:0000313" key="1">
    <source>
        <dbReference type="EMBL" id="CAG5073485.1"/>
    </source>
</evidence>
<dbReference type="EMBL" id="CAJNRD030001114">
    <property type="protein sequence ID" value="CAG5073485.1"/>
    <property type="molecule type" value="Genomic_DNA"/>
</dbReference>
<protein>
    <submittedName>
        <fullName evidence="1">Uncharacterized protein</fullName>
    </submittedName>
</protein>
<dbReference type="Proteomes" id="UP000786811">
    <property type="component" value="Unassembled WGS sequence"/>
</dbReference>